<reference evidence="1" key="1">
    <citation type="journal article" date="2021" name="Proc. Natl. Acad. Sci. U.S.A.">
        <title>A Catalog of Tens of Thousands of Viruses from Human Metagenomes Reveals Hidden Associations with Chronic Diseases.</title>
        <authorList>
            <person name="Tisza M.J."/>
            <person name="Buck C.B."/>
        </authorList>
    </citation>
    <scope>NUCLEOTIDE SEQUENCE</scope>
    <source>
        <strain evidence="1">CtAbS6</strain>
    </source>
</reference>
<name>A0A8S5M7U0_9CAUD</name>
<evidence type="ECO:0000313" key="1">
    <source>
        <dbReference type="EMBL" id="DAD78035.1"/>
    </source>
</evidence>
<accession>A0A8S5M7U0</accession>
<proteinExistence type="predicted"/>
<protein>
    <submittedName>
        <fullName evidence="1">Uncharacterized protein</fullName>
    </submittedName>
</protein>
<sequence length="67" mass="8120">MNANDQEKLCKNGYVILRRMDTPFPHIKYKSKSNPKSWKKYDGNYQSKAYRDRIMTELLKNENYIED</sequence>
<dbReference type="EMBL" id="BK014838">
    <property type="protein sequence ID" value="DAD78035.1"/>
    <property type="molecule type" value="Genomic_DNA"/>
</dbReference>
<organism evidence="1">
    <name type="scientific">Myoviridae sp. ctAbS6</name>
    <dbReference type="NCBI Taxonomy" id="2826628"/>
    <lineage>
        <taxon>Viruses</taxon>
        <taxon>Duplodnaviria</taxon>
        <taxon>Heunggongvirae</taxon>
        <taxon>Uroviricota</taxon>
        <taxon>Caudoviricetes</taxon>
    </lineage>
</organism>